<keyword evidence="4" id="KW-0539">Nucleus</keyword>
<gene>
    <name evidence="7" type="ORF">F8M41_003171</name>
</gene>
<evidence type="ECO:0000256" key="4">
    <source>
        <dbReference type="ARBA" id="ARBA00023242"/>
    </source>
</evidence>
<feature type="compositionally biased region" description="Basic and acidic residues" evidence="5">
    <location>
        <begin position="275"/>
        <end position="362"/>
    </location>
</feature>
<evidence type="ECO:0000256" key="5">
    <source>
        <dbReference type="SAM" id="MobiDB-lite"/>
    </source>
</evidence>
<feature type="region of interest" description="Disordered" evidence="5">
    <location>
        <begin position="1"/>
        <end position="21"/>
    </location>
</feature>
<reference evidence="7 8" key="1">
    <citation type="journal article" date="2019" name="Environ. Microbiol.">
        <title>At the nexus of three kingdoms: the genome of the mycorrhizal fungus Gigaspora margarita provides insights into plant, endobacterial and fungal interactions.</title>
        <authorList>
            <person name="Venice F."/>
            <person name="Ghignone S."/>
            <person name="Salvioli di Fossalunga A."/>
            <person name="Amselem J."/>
            <person name="Novero M."/>
            <person name="Xianan X."/>
            <person name="Sedzielewska Toro K."/>
            <person name="Morin E."/>
            <person name="Lipzen A."/>
            <person name="Grigoriev I.V."/>
            <person name="Henrissat B."/>
            <person name="Martin F.M."/>
            <person name="Bonfante P."/>
        </authorList>
    </citation>
    <scope>NUCLEOTIDE SEQUENCE [LARGE SCALE GENOMIC DNA]</scope>
    <source>
        <strain evidence="7 8">BEG34</strain>
    </source>
</reference>
<dbReference type="InterPro" id="IPR035979">
    <property type="entry name" value="RBD_domain_sf"/>
</dbReference>
<dbReference type="CDD" id="cd12455">
    <property type="entry name" value="RRM_like_Smg4_UPF3"/>
    <property type="match status" value="1"/>
</dbReference>
<dbReference type="InterPro" id="IPR039722">
    <property type="entry name" value="Upf3"/>
</dbReference>
<proteinExistence type="inferred from homology"/>
<feature type="region of interest" description="Disordered" evidence="5">
    <location>
        <begin position="207"/>
        <end position="372"/>
    </location>
</feature>
<evidence type="ECO:0000259" key="6">
    <source>
        <dbReference type="Pfam" id="PF03467"/>
    </source>
</evidence>
<comment type="subcellular location">
    <subcellularLocation>
        <location evidence="1">Nucleus</location>
    </subcellularLocation>
</comment>
<comment type="caution">
    <text evidence="7">The sequence shown here is derived from an EMBL/GenBank/DDBJ whole genome shotgun (WGS) entry which is preliminary data.</text>
</comment>
<organism evidence="7 8">
    <name type="scientific">Gigaspora margarita</name>
    <dbReference type="NCBI Taxonomy" id="4874"/>
    <lineage>
        <taxon>Eukaryota</taxon>
        <taxon>Fungi</taxon>
        <taxon>Fungi incertae sedis</taxon>
        <taxon>Mucoromycota</taxon>
        <taxon>Glomeromycotina</taxon>
        <taxon>Glomeromycetes</taxon>
        <taxon>Diversisporales</taxon>
        <taxon>Gigasporaceae</taxon>
        <taxon>Gigaspora</taxon>
    </lineage>
</organism>
<dbReference type="InterPro" id="IPR005120">
    <property type="entry name" value="UPF3_dom"/>
</dbReference>
<feature type="compositionally biased region" description="Low complexity" evidence="5">
    <location>
        <begin position="497"/>
        <end position="512"/>
    </location>
</feature>
<feature type="compositionally biased region" description="Low complexity" evidence="5">
    <location>
        <begin position="428"/>
        <end position="451"/>
    </location>
</feature>
<feature type="domain" description="UPF3" evidence="6">
    <location>
        <begin position="27"/>
        <end position="208"/>
    </location>
</feature>
<comment type="similarity">
    <text evidence="2">Belongs to the RENT3 family.</text>
</comment>
<dbReference type="PANTHER" id="PTHR13112">
    <property type="entry name" value="UPF3 REGULATOR OF NONSENSE TRANSCRIPTS-LIKE PROTEIN"/>
    <property type="match status" value="1"/>
</dbReference>
<evidence type="ECO:0000256" key="2">
    <source>
        <dbReference type="ARBA" id="ARBA00005991"/>
    </source>
</evidence>
<keyword evidence="8" id="KW-1185">Reference proteome</keyword>
<dbReference type="Gene3D" id="3.30.70.330">
    <property type="match status" value="1"/>
</dbReference>
<dbReference type="Proteomes" id="UP000439903">
    <property type="component" value="Unassembled WGS sequence"/>
</dbReference>
<dbReference type="InterPro" id="IPR012677">
    <property type="entry name" value="Nucleotide-bd_a/b_plait_sf"/>
</dbReference>
<feature type="compositionally biased region" description="Basic and acidic residues" evidence="5">
    <location>
        <begin position="452"/>
        <end position="472"/>
    </location>
</feature>
<dbReference type="OrthoDB" id="18087at2759"/>
<feature type="compositionally biased region" description="Polar residues" evidence="5">
    <location>
        <begin position="473"/>
        <end position="491"/>
    </location>
</feature>
<accession>A0A8H3XDP7</accession>
<name>A0A8H3XDP7_GIGMA</name>
<dbReference type="GO" id="GO:0000184">
    <property type="term" value="P:nuclear-transcribed mRNA catabolic process, nonsense-mediated decay"/>
    <property type="evidence" value="ECO:0007669"/>
    <property type="project" value="UniProtKB-KW"/>
</dbReference>
<feature type="region of interest" description="Disordered" evidence="5">
    <location>
        <begin position="422"/>
        <end position="545"/>
    </location>
</feature>
<dbReference type="SUPFAM" id="SSF54928">
    <property type="entry name" value="RNA-binding domain, RBD"/>
    <property type="match status" value="1"/>
</dbReference>
<evidence type="ECO:0000313" key="8">
    <source>
        <dbReference type="Proteomes" id="UP000439903"/>
    </source>
</evidence>
<evidence type="ECO:0000256" key="3">
    <source>
        <dbReference type="ARBA" id="ARBA00023161"/>
    </source>
</evidence>
<feature type="compositionally biased region" description="Basic residues" evidence="5">
    <location>
        <begin position="263"/>
        <end position="274"/>
    </location>
</feature>
<dbReference type="GO" id="GO:0005737">
    <property type="term" value="C:cytoplasm"/>
    <property type="evidence" value="ECO:0007669"/>
    <property type="project" value="TreeGrafter"/>
</dbReference>
<protein>
    <submittedName>
        <fullName evidence="7">Smg-4/UPF3 family-domain-containing protein</fullName>
    </submittedName>
</protein>
<dbReference type="Pfam" id="PF03467">
    <property type="entry name" value="Smg4_UPF3"/>
    <property type="match status" value="1"/>
</dbReference>
<keyword evidence="3" id="KW-0866">Nonsense-mediated mRNA decay</keyword>
<dbReference type="AlphaFoldDB" id="A0A8H3XDP7"/>
<dbReference type="GO" id="GO:0003729">
    <property type="term" value="F:mRNA binding"/>
    <property type="evidence" value="ECO:0007669"/>
    <property type="project" value="TreeGrafter"/>
</dbReference>
<dbReference type="EMBL" id="WTPW01001277">
    <property type="protein sequence ID" value="KAF0445433.1"/>
    <property type="molecule type" value="Genomic_DNA"/>
</dbReference>
<dbReference type="GO" id="GO:0045727">
    <property type="term" value="P:positive regulation of translation"/>
    <property type="evidence" value="ECO:0007669"/>
    <property type="project" value="TreeGrafter"/>
</dbReference>
<dbReference type="PANTHER" id="PTHR13112:SF0">
    <property type="entry name" value="FI21285P1"/>
    <property type="match status" value="1"/>
</dbReference>
<evidence type="ECO:0000256" key="1">
    <source>
        <dbReference type="ARBA" id="ARBA00004123"/>
    </source>
</evidence>
<feature type="compositionally biased region" description="Low complexity" evidence="5">
    <location>
        <begin position="232"/>
        <end position="244"/>
    </location>
</feature>
<feature type="compositionally biased region" description="Basic residues" evidence="5">
    <location>
        <begin position="7"/>
        <end position="21"/>
    </location>
</feature>
<evidence type="ECO:0000313" key="7">
    <source>
        <dbReference type="EMBL" id="KAF0445433.1"/>
    </source>
</evidence>
<dbReference type="GO" id="GO:0005730">
    <property type="term" value="C:nucleolus"/>
    <property type="evidence" value="ECO:0007669"/>
    <property type="project" value="TreeGrafter"/>
</dbReference>
<sequence length="545" mass="61932">MSSKAIKSSKPKKSKAKRSGRCKNAIKTKVVVRRLPPLLPENLFMESVKQWVNEETVDWCRFHQGRISKSKNKENIFSRAYFHFKSVEQVLEFHRGYDNHLFVDRQGNENKAVVEFAVYQKLPKDHKKSDPRQGTIENDPDYLAFLESLKVDENKQAILKESGSGLEGGATQLERLEARLTGAIAAAASNVIEKPKSTPLLDHLRAQKSGAKSKSPPPKQSQVTVLSPPGSPAKSSGSKSKQAQIRGIQASETTFLSTGLGKPTRKERERKKREKEKERKEKDRKEKDSDRSKETKDEDIIKGIEKGHEKVMDAIDERDQEKSNEKSKDRSKEKESYREKDREKIREKRKERERQKLKEKQRAQVVSAKSETPVVTILTKPQVEEDIKTDVKDKEVKRSAPVKITIQQRQKDQIRQIIKESVKEPAVAESSAEISSPTTATPAAPSASITPETKEHPFNRRRERDRNRKPSVDSKQPVQIQILTKSQSQVTSEEDANTPLSTDTTDTTSNLDDQQHTSSNHIQHGGMPPLRQRGGRGYFGKRARW</sequence>